<dbReference type="Proteomes" id="UP000291562">
    <property type="component" value="Chromosome"/>
</dbReference>
<dbReference type="InterPro" id="IPR033130">
    <property type="entry name" value="RNase_T2_His_AS_2"/>
</dbReference>
<dbReference type="CDD" id="cd01062">
    <property type="entry name" value="RNase_T2_prok"/>
    <property type="match status" value="1"/>
</dbReference>
<feature type="chain" id="PRO_5018965538" evidence="3">
    <location>
        <begin position="31"/>
        <end position="234"/>
    </location>
</feature>
<organism evidence="4 5">
    <name type="scientific">Pseudolysobacter antarcticus</name>
    <dbReference type="NCBI Taxonomy" id="2511995"/>
    <lineage>
        <taxon>Bacteria</taxon>
        <taxon>Pseudomonadati</taxon>
        <taxon>Pseudomonadota</taxon>
        <taxon>Gammaproteobacteria</taxon>
        <taxon>Lysobacterales</taxon>
        <taxon>Rhodanobacteraceae</taxon>
        <taxon>Pseudolysobacter</taxon>
    </lineage>
</organism>
<dbReference type="GO" id="GO:0003723">
    <property type="term" value="F:RNA binding"/>
    <property type="evidence" value="ECO:0007669"/>
    <property type="project" value="InterPro"/>
</dbReference>
<gene>
    <name evidence="4" type="ORF">ELE36_04450</name>
</gene>
<comment type="similarity">
    <text evidence="1 2">Belongs to the RNase T2 family.</text>
</comment>
<dbReference type="PANTHER" id="PTHR11240">
    <property type="entry name" value="RIBONUCLEASE T2"/>
    <property type="match status" value="1"/>
</dbReference>
<dbReference type="PROSITE" id="PS00531">
    <property type="entry name" value="RNASE_T2_2"/>
    <property type="match status" value="1"/>
</dbReference>
<dbReference type="GO" id="GO:0006401">
    <property type="term" value="P:RNA catabolic process"/>
    <property type="evidence" value="ECO:0007669"/>
    <property type="project" value="TreeGrafter"/>
</dbReference>
<dbReference type="KEGG" id="xbc:ELE36_04450"/>
<dbReference type="SUPFAM" id="SSF55895">
    <property type="entry name" value="Ribonuclease Rh-like"/>
    <property type="match status" value="1"/>
</dbReference>
<dbReference type="OrthoDB" id="4720638at2"/>
<sequence>MMVSTKIANLRALLLLVFLAATTLVISAAAARSHSRTHENASIGEFDYYLVSLSWSPSFCETHRDEKEQCGGRGFGFVLHGVWPQYLRGYGPQHCAANQQPDDATILHTLAFMPSRHLVQHEWETHGACTGMSPTEYFALADRAFASVKIPGAFAAPQSAAQLSAKDVAQAFIAANPGMDDSMLAVTCSRNELSEVRICMDKDLHLQTCGKGVTTQCPSGALRIPLARGGTRTN</sequence>
<evidence type="ECO:0000313" key="5">
    <source>
        <dbReference type="Proteomes" id="UP000291562"/>
    </source>
</evidence>
<dbReference type="InterPro" id="IPR001568">
    <property type="entry name" value="RNase_T2-like"/>
</dbReference>
<evidence type="ECO:0000313" key="4">
    <source>
        <dbReference type="EMBL" id="QBB69683.1"/>
    </source>
</evidence>
<dbReference type="Pfam" id="PF00445">
    <property type="entry name" value="Ribonuclease_T2"/>
    <property type="match status" value="1"/>
</dbReference>
<proteinExistence type="inferred from homology"/>
<dbReference type="InterPro" id="IPR039378">
    <property type="entry name" value="RNase_T2_prok"/>
</dbReference>
<evidence type="ECO:0000256" key="2">
    <source>
        <dbReference type="RuleBase" id="RU004328"/>
    </source>
</evidence>
<dbReference type="Gene3D" id="3.90.730.10">
    <property type="entry name" value="Ribonuclease T2-like"/>
    <property type="match status" value="1"/>
</dbReference>
<dbReference type="GO" id="GO:0033897">
    <property type="term" value="F:ribonuclease T2 activity"/>
    <property type="evidence" value="ECO:0007669"/>
    <property type="project" value="InterPro"/>
</dbReference>
<evidence type="ECO:0000256" key="3">
    <source>
        <dbReference type="SAM" id="SignalP"/>
    </source>
</evidence>
<reference evidence="4 5" key="1">
    <citation type="submission" date="2019-01" db="EMBL/GenBank/DDBJ databases">
        <title>Pseudolysobacter antarctica gen. nov., sp. nov., isolated from Fildes Peninsula, Antarctica.</title>
        <authorList>
            <person name="Wei Z."/>
            <person name="Peng F."/>
        </authorList>
    </citation>
    <scope>NUCLEOTIDE SEQUENCE [LARGE SCALE GENOMIC DNA]</scope>
    <source>
        <strain evidence="4 5">AQ6-296</strain>
    </source>
</reference>
<keyword evidence="3" id="KW-0732">Signal</keyword>
<dbReference type="EMBL" id="CP035704">
    <property type="protein sequence ID" value="QBB69683.1"/>
    <property type="molecule type" value="Genomic_DNA"/>
</dbReference>
<feature type="signal peptide" evidence="3">
    <location>
        <begin position="1"/>
        <end position="30"/>
    </location>
</feature>
<keyword evidence="5" id="KW-1185">Reference proteome</keyword>
<evidence type="ECO:0000256" key="1">
    <source>
        <dbReference type="ARBA" id="ARBA00007469"/>
    </source>
</evidence>
<dbReference type="InterPro" id="IPR036430">
    <property type="entry name" value="RNase_T2-like_sf"/>
</dbReference>
<dbReference type="AlphaFoldDB" id="A0A411HGS6"/>
<protein>
    <submittedName>
        <fullName evidence="4">Ribonuclease</fullName>
    </submittedName>
</protein>
<name>A0A411HGS6_9GAMM</name>
<accession>A0A411HGS6</accession>
<dbReference type="PANTHER" id="PTHR11240:SF22">
    <property type="entry name" value="RIBONUCLEASE T2"/>
    <property type="match status" value="1"/>
</dbReference>